<evidence type="ECO:0000256" key="1">
    <source>
        <dbReference type="ARBA" id="ARBA00038473"/>
    </source>
</evidence>
<dbReference type="SUPFAM" id="SSF56601">
    <property type="entry name" value="beta-lactamase/transpeptidase-like"/>
    <property type="match status" value="1"/>
</dbReference>
<evidence type="ECO:0000259" key="4">
    <source>
        <dbReference type="Pfam" id="PF26335"/>
    </source>
</evidence>
<name>A0A0D2IH01_9EURO</name>
<reference evidence="5 6" key="1">
    <citation type="submission" date="2015-01" db="EMBL/GenBank/DDBJ databases">
        <title>The Genome Sequence of Rhinocladiella mackenzie CBS 650.93.</title>
        <authorList>
            <consortium name="The Broad Institute Genomics Platform"/>
            <person name="Cuomo C."/>
            <person name="de Hoog S."/>
            <person name="Gorbushina A."/>
            <person name="Stielow B."/>
            <person name="Teixiera M."/>
            <person name="Abouelleil A."/>
            <person name="Chapman S.B."/>
            <person name="Priest M."/>
            <person name="Young S.K."/>
            <person name="Wortman J."/>
            <person name="Nusbaum C."/>
            <person name="Birren B."/>
        </authorList>
    </citation>
    <scope>NUCLEOTIDE SEQUENCE [LARGE SCALE GENOMIC DNA]</scope>
    <source>
        <strain evidence="5 6">CBS 650.93</strain>
    </source>
</reference>
<protein>
    <recommendedName>
        <fullName evidence="7">Beta-lactamase-related domain-containing protein</fullName>
    </recommendedName>
</protein>
<feature type="chain" id="PRO_5002255388" description="Beta-lactamase-related domain-containing protein" evidence="2">
    <location>
        <begin position="23"/>
        <end position="576"/>
    </location>
</feature>
<dbReference type="Gene3D" id="3.40.710.10">
    <property type="entry name" value="DD-peptidase/beta-lactamase superfamily"/>
    <property type="match status" value="1"/>
</dbReference>
<comment type="similarity">
    <text evidence="1">Belongs to the beta-lactamase family.</text>
</comment>
<dbReference type="GeneID" id="25293972"/>
<proteinExistence type="inferred from homology"/>
<dbReference type="PANTHER" id="PTHR22935:SF95">
    <property type="entry name" value="BETA-LACTAMASE-LIKE 1-RELATED"/>
    <property type="match status" value="1"/>
</dbReference>
<evidence type="ECO:0000256" key="2">
    <source>
        <dbReference type="SAM" id="SignalP"/>
    </source>
</evidence>
<feature type="domain" description="Beta-lactamase-like ARB-00930-like C-terminal" evidence="4">
    <location>
        <begin position="418"/>
        <end position="561"/>
    </location>
</feature>
<dbReference type="PANTHER" id="PTHR22935">
    <property type="entry name" value="PENICILLIN-BINDING PROTEIN"/>
    <property type="match status" value="1"/>
</dbReference>
<dbReference type="Pfam" id="PF26335">
    <property type="entry name" value="ARB_00930_C"/>
    <property type="match status" value="1"/>
</dbReference>
<dbReference type="AlphaFoldDB" id="A0A0D2IH01"/>
<keyword evidence="6" id="KW-1185">Reference proteome</keyword>
<dbReference type="InterPro" id="IPR051478">
    <property type="entry name" value="Beta-lactamase-like_AB/R"/>
</dbReference>
<evidence type="ECO:0000259" key="3">
    <source>
        <dbReference type="Pfam" id="PF00144"/>
    </source>
</evidence>
<dbReference type="STRING" id="1442369.A0A0D2IH01"/>
<sequence length="576" mass="63858">MISFSRVDCLFVLSQLVSLVTAACYYQSPAFPPPEYRKPCPELLEAFGQIEASLSTLMVDPALNTSSYSIEVTSSRSTLWSRFHTARDKDSERPGADQVDGRSAYRIASITKTFTVLGLLQQHAAGNLSLDDTIDTYISSLKRPQTGTIPWKDVTLRSLASQLSGIPRDWAQGDLLTEFPDPSQIGLPPVPSSGLPECGPFNNYVPCTAEELLQNLRTKPPLFAPNQKSTYSNIAYELLGLVLTNVTGMSYEDYIDTAILKPLNMTGTSFSKPADSVAVLPKNHHWYWDVDEGVQNPTGGLYASSSDMSKFLRYILTHYNGITHALNWLHPASFTSGINSFYGIPWEILRTNKILGGPDRAVTFVTKSGGLPAYRTIIILVPEYELGITILTAGDETFLEQIREIVTVPVIQAADKIAKRQVQDAYTGTFGAENINSSITLSYTEKQGLEISRWISNGTDVLGAIPIQFQMGTANFHLQVVPTLLFRDPANLNGELWRTAVTPERPEPKHAAVWDDLCLSDLDTMMYAGKPLNEIAFWDRDHRGKYGKVELTAFRVSMTRQAHEDLLADKLVMQDL</sequence>
<gene>
    <name evidence="5" type="ORF">Z518_05901</name>
</gene>
<keyword evidence="2" id="KW-0732">Signal</keyword>
<dbReference type="PROSITE" id="PS51257">
    <property type="entry name" value="PROKAR_LIPOPROTEIN"/>
    <property type="match status" value="1"/>
</dbReference>
<feature type="signal peptide" evidence="2">
    <location>
        <begin position="1"/>
        <end position="22"/>
    </location>
</feature>
<dbReference type="Pfam" id="PF00144">
    <property type="entry name" value="Beta-lactamase"/>
    <property type="match status" value="1"/>
</dbReference>
<dbReference type="VEuPathDB" id="FungiDB:Z518_05901"/>
<dbReference type="InterPro" id="IPR058664">
    <property type="entry name" value="ARB_00930-like_C"/>
</dbReference>
<dbReference type="InterPro" id="IPR012338">
    <property type="entry name" value="Beta-lactam/transpept-like"/>
</dbReference>
<dbReference type="OrthoDB" id="10250282at2759"/>
<dbReference type="RefSeq" id="XP_013272165.1">
    <property type="nucleotide sequence ID" value="XM_013416711.1"/>
</dbReference>
<accession>A0A0D2IH01</accession>
<evidence type="ECO:0008006" key="7">
    <source>
        <dbReference type="Google" id="ProtNLM"/>
    </source>
</evidence>
<dbReference type="HOGENOM" id="CLU_019706_1_0_1"/>
<feature type="domain" description="Beta-lactamase-related" evidence="3">
    <location>
        <begin position="70"/>
        <end position="397"/>
    </location>
</feature>
<dbReference type="Proteomes" id="UP000053617">
    <property type="component" value="Unassembled WGS sequence"/>
</dbReference>
<evidence type="ECO:0000313" key="6">
    <source>
        <dbReference type="Proteomes" id="UP000053617"/>
    </source>
</evidence>
<evidence type="ECO:0000313" key="5">
    <source>
        <dbReference type="EMBL" id="KIX05029.1"/>
    </source>
</evidence>
<dbReference type="InterPro" id="IPR001466">
    <property type="entry name" value="Beta-lactam-related"/>
</dbReference>
<dbReference type="EMBL" id="KN847478">
    <property type="protein sequence ID" value="KIX05029.1"/>
    <property type="molecule type" value="Genomic_DNA"/>
</dbReference>
<organism evidence="5 6">
    <name type="scientific">Rhinocladiella mackenziei CBS 650.93</name>
    <dbReference type="NCBI Taxonomy" id="1442369"/>
    <lineage>
        <taxon>Eukaryota</taxon>
        <taxon>Fungi</taxon>
        <taxon>Dikarya</taxon>
        <taxon>Ascomycota</taxon>
        <taxon>Pezizomycotina</taxon>
        <taxon>Eurotiomycetes</taxon>
        <taxon>Chaetothyriomycetidae</taxon>
        <taxon>Chaetothyriales</taxon>
        <taxon>Herpotrichiellaceae</taxon>
        <taxon>Rhinocladiella</taxon>
    </lineage>
</organism>